<protein>
    <submittedName>
        <fullName evidence="3">SRPBCC domain-containing protein</fullName>
    </submittedName>
</protein>
<dbReference type="Gene3D" id="3.30.530.20">
    <property type="match status" value="1"/>
</dbReference>
<dbReference type="InterPro" id="IPR023393">
    <property type="entry name" value="START-like_dom_sf"/>
</dbReference>
<feature type="domain" description="Activator of Hsp90 ATPase homologue 1/2-like C-terminal" evidence="2">
    <location>
        <begin position="6"/>
        <end position="154"/>
    </location>
</feature>
<evidence type="ECO:0000313" key="4">
    <source>
        <dbReference type="Proteomes" id="UP000594464"/>
    </source>
</evidence>
<evidence type="ECO:0000256" key="1">
    <source>
        <dbReference type="ARBA" id="ARBA00006817"/>
    </source>
</evidence>
<evidence type="ECO:0000259" key="2">
    <source>
        <dbReference type="Pfam" id="PF08327"/>
    </source>
</evidence>
<dbReference type="Proteomes" id="UP000594464">
    <property type="component" value="Chromosome"/>
</dbReference>
<dbReference type="CDD" id="cd07814">
    <property type="entry name" value="SRPBCC_CalC_Aha1-like"/>
    <property type="match status" value="1"/>
</dbReference>
<sequence>MDRTFDAPIEKVWDAWTKAEQLQKWFGPKGNDILQNIMDLKVGGIYHYGLKTPEGDSYWGRWKFLDIQESKNMVFLMSFADENANIVHNPWNNKWPLLIHSTITFEEIKNQTKITLILKSHEAVNAEYEAFQEGAASMTQGWTGTLEQLEELLKQL</sequence>
<proteinExistence type="inferred from homology"/>
<dbReference type="SUPFAM" id="SSF55961">
    <property type="entry name" value="Bet v1-like"/>
    <property type="match status" value="1"/>
</dbReference>
<dbReference type="EMBL" id="CP048620">
    <property type="protein sequence ID" value="QPJ66722.1"/>
    <property type="molecule type" value="Genomic_DNA"/>
</dbReference>
<dbReference type="KEGG" id="nva:G3M78_00745"/>
<dbReference type="InterPro" id="IPR013538">
    <property type="entry name" value="ASHA1/2-like_C"/>
</dbReference>
<organism evidence="3 4">
    <name type="scientific">Candidatus Nitrohelix vancouverensis</name>
    <dbReference type="NCBI Taxonomy" id="2705534"/>
    <lineage>
        <taxon>Bacteria</taxon>
        <taxon>Pseudomonadati</taxon>
        <taxon>Nitrospinota/Tectimicrobiota group</taxon>
        <taxon>Nitrospinota</taxon>
        <taxon>Nitrospinia</taxon>
        <taxon>Nitrospinales</taxon>
        <taxon>Nitrospinaceae</taxon>
        <taxon>Candidatus Nitrohelix</taxon>
    </lineage>
</organism>
<comment type="similarity">
    <text evidence="1">Belongs to the AHA1 family.</text>
</comment>
<name>A0A7T0C516_9BACT</name>
<gene>
    <name evidence="3" type="ORF">G3M78_00745</name>
</gene>
<dbReference type="AlphaFoldDB" id="A0A7T0C516"/>
<reference evidence="4" key="1">
    <citation type="submission" date="2020-02" db="EMBL/GenBank/DDBJ databases">
        <title>Genomic and physiological characterization of two novel Nitrospinaceae genera.</title>
        <authorList>
            <person name="Mueller A.J."/>
            <person name="Jung M.-Y."/>
            <person name="Strachan C.R."/>
            <person name="Herbold C.W."/>
            <person name="Kirkegaard R.H."/>
            <person name="Daims H."/>
        </authorList>
    </citation>
    <scope>NUCLEOTIDE SEQUENCE [LARGE SCALE GENOMIC DNA]</scope>
</reference>
<dbReference type="Pfam" id="PF08327">
    <property type="entry name" value="AHSA1"/>
    <property type="match status" value="1"/>
</dbReference>
<accession>A0A7T0C516</accession>
<evidence type="ECO:0000313" key="3">
    <source>
        <dbReference type="EMBL" id="QPJ66722.1"/>
    </source>
</evidence>